<dbReference type="RefSeq" id="WP_188779862.1">
    <property type="nucleotide sequence ID" value="NZ_BMKQ01000001.1"/>
</dbReference>
<dbReference type="InterPro" id="IPR029033">
    <property type="entry name" value="His_PPase_superfam"/>
</dbReference>
<proteinExistence type="predicted"/>
<name>A0A917F4S7_9ACTN</name>
<dbReference type="EMBL" id="BMKQ01000001">
    <property type="protein sequence ID" value="GGF48145.1"/>
    <property type="molecule type" value="Genomic_DNA"/>
</dbReference>
<reference evidence="1" key="1">
    <citation type="journal article" date="2014" name="Int. J. Syst. Evol. Microbiol.">
        <title>Complete genome sequence of Corynebacterium casei LMG S-19264T (=DSM 44701T), isolated from a smear-ripened cheese.</title>
        <authorList>
            <consortium name="US DOE Joint Genome Institute (JGI-PGF)"/>
            <person name="Walter F."/>
            <person name="Albersmeier A."/>
            <person name="Kalinowski J."/>
            <person name="Ruckert C."/>
        </authorList>
    </citation>
    <scope>NUCLEOTIDE SEQUENCE</scope>
    <source>
        <strain evidence="1">CGMCC 1.16067</strain>
    </source>
</reference>
<comment type="caution">
    <text evidence="1">The sequence shown here is derived from an EMBL/GenBank/DDBJ whole genome shotgun (WGS) entry which is preliminary data.</text>
</comment>
<accession>A0A917F4S7</accession>
<dbReference type="Proteomes" id="UP000649179">
    <property type="component" value="Unassembled WGS sequence"/>
</dbReference>
<dbReference type="InterPro" id="IPR013078">
    <property type="entry name" value="His_Pase_superF_clade-1"/>
</dbReference>
<dbReference type="Gene3D" id="3.40.50.1240">
    <property type="entry name" value="Phosphoglycerate mutase-like"/>
    <property type="match status" value="1"/>
</dbReference>
<evidence type="ECO:0000313" key="1">
    <source>
        <dbReference type="EMBL" id="GGF48145.1"/>
    </source>
</evidence>
<dbReference type="GO" id="GO:0005737">
    <property type="term" value="C:cytoplasm"/>
    <property type="evidence" value="ECO:0007669"/>
    <property type="project" value="TreeGrafter"/>
</dbReference>
<reference evidence="1" key="2">
    <citation type="submission" date="2020-09" db="EMBL/GenBank/DDBJ databases">
        <authorList>
            <person name="Sun Q."/>
            <person name="Zhou Y."/>
        </authorList>
    </citation>
    <scope>NUCLEOTIDE SEQUENCE</scope>
    <source>
        <strain evidence="1">CGMCC 1.16067</strain>
    </source>
</reference>
<dbReference type="Pfam" id="PF00300">
    <property type="entry name" value="His_Phos_1"/>
    <property type="match status" value="1"/>
</dbReference>
<dbReference type="SMART" id="SM00855">
    <property type="entry name" value="PGAM"/>
    <property type="match status" value="1"/>
</dbReference>
<dbReference type="InterPro" id="IPR050275">
    <property type="entry name" value="PGM_Phosphatase"/>
</dbReference>
<dbReference type="SUPFAM" id="SSF53254">
    <property type="entry name" value="Phosphoglycerate mutase-like"/>
    <property type="match status" value="1"/>
</dbReference>
<dbReference type="CDD" id="cd07067">
    <property type="entry name" value="HP_PGM_like"/>
    <property type="match status" value="1"/>
</dbReference>
<protein>
    <submittedName>
        <fullName evidence="1">Fructose 2,6-bisphosphatase</fullName>
    </submittedName>
</protein>
<dbReference type="AlphaFoldDB" id="A0A917F4S7"/>
<sequence length="221" mass="23983">MGQVLLVRHGQASWGADDYDVLSPTGWEQGRRLGRALAARGVAPDAVVRGTMRRHRETLEALSEGAEGLALPTGEVDERWDEFDSADVLRGEAPVPEEAPEDFRAWFEAAIGRWTGGEHAGDYVEPYDVFTARIEQALAAAAARRGTVLVVSSGGPISWCLAMLLGVDLDRRGQVDLAQRLNPLCVNSGVSKVVSGRRGLSAVQFNEHTHLEPEPGLITYR</sequence>
<evidence type="ECO:0000313" key="2">
    <source>
        <dbReference type="Proteomes" id="UP000649179"/>
    </source>
</evidence>
<dbReference type="PANTHER" id="PTHR48100:SF1">
    <property type="entry name" value="HISTIDINE PHOSPHATASE FAMILY PROTEIN-RELATED"/>
    <property type="match status" value="1"/>
</dbReference>
<organism evidence="1 2">
    <name type="scientific">Marmoricola endophyticus</name>
    <dbReference type="NCBI Taxonomy" id="2040280"/>
    <lineage>
        <taxon>Bacteria</taxon>
        <taxon>Bacillati</taxon>
        <taxon>Actinomycetota</taxon>
        <taxon>Actinomycetes</taxon>
        <taxon>Propionibacteriales</taxon>
        <taxon>Nocardioidaceae</taxon>
        <taxon>Marmoricola</taxon>
    </lineage>
</organism>
<gene>
    <name evidence="1" type="ORF">GCM10011519_22660</name>
</gene>
<keyword evidence="2" id="KW-1185">Reference proteome</keyword>
<dbReference type="PANTHER" id="PTHR48100">
    <property type="entry name" value="BROAD-SPECIFICITY PHOSPHATASE YOR283W-RELATED"/>
    <property type="match status" value="1"/>
</dbReference>
<dbReference type="GO" id="GO:0016791">
    <property type="term" value="F:phosphatase activity"/>
    <property type="evidence" value="ECO:0007669"/>
    <property type="project" value="TreeGrafter"/>
</dbReference>